<reference evidence="4 5" key="1">
    <citation type="submission" date="2018-12" db="EMBL/GenBank/DDBJ databases">
        <title>Genome Sequence of Candidatus Viridilinea halotolerans isolated from saline sulfide-rich spring.</title>
        <authorList>
            <person name="Grouzdev D.S."/>
            <person name="Burganskaya E.I."/>
            <person name="Krutkina M.S."/>
            <person name="Sukhacheva M.V."/>
            <person name="Gorlenko V.M."/>
        </authorList>
    </citation>
    <scope>NUCLEOTIDE SEQUENCE [LARGE SCALE GENOMIC DNA]</scope>
    <source>
        <strain evidence="4">Chok-6</strain>
    </source>
</reference>
<dbReference type="InterPro" id="IPR003488">
    <property type="entry name" value="DprA"/>
</dbReference>
<feature type="domain" description="Smf/DprA SLOG" evidence="2">
    <location>
        <begin position="78"/>
        <end position="286"/>
    </location>
</feature>
<dbReference type="PANTHER" id="PTHR43022:SF1">
    <property type="entry name" value="PROTEIN SMF"/>
    <property type="match status" value="1"/>
</dbReference>
<accession>A0A426UAB4</accession>
<evidence type="ECO:0000259" key="2">
    <source>
        <dbReference type="Pfam" id="PF02481"/>
    </source>
</evidence>
<organism evidence="4 5">
    <name type="scientific">Candidatus Viridilinea halotolerans</name>
    <dbReference type="NCBI Taxonomy" id="2491704"/>
    <lineage>
        <taxon>Bacteria</taxon>
        <taxon>Bacillati</taxon>
        <taxon>Chloroflexota</taxon>
        <taxon>Chloroflexia</taxon>
        <taxon>Chloroflexales</taxon>
        <taxon>Chloroflexineae</taxon>
        <taxon>Oscillochloridaceae</taxon>
        <taxon>Candidatus Viridilinea</taxon>
    </lineage>
</organism>
<evidence type="ECO:0000259" key="3">
    <source>
        <dbReference type="Pfam" id="PF17782"/>
    </source>
</evidence>
<sequence length="360" mass="37701">MDHLRYYLGFNLVPGIGPARLARLQGYCGSLADAWHADAFELAAAGLEAKASAALVAARARLDLDAELERVAAAGVTLLCLDDPGYPRLLREIPGAPPLLYVRGALTAADDWAVAVVGTRAPTTYGRDATLRFSGELARAGVTVVSGLALGIDTVAHEAAIDAEGRTLAVLGCGVDQPYPERNRRLAARIIEQGALISDYPLGTMPIPANFPPRNRIISGLSRGCLVVEAGERSGALITVGFALEQGRDVFALPGPIFSRQSVGCNRLIRDGAGLVTNAQDLLADLELTTASVQREARTEIPGDPAEAALLQLLSYEPTAIDELGRAAGLSAPATAAALALLELRGLARQAAPMLYVLAR</sequence>
<evidence type="ECO:0000313" key="5">
    <source>
        <dbReference type="Proteomes" id="UP000280307"/>
    </source>
</evidence>
<name>A0A426UAB4_9CHLR</name>
<dbReference type="Gene3D" id="3.40.50.450">
    <property type="match status" value="1"/>
</dbReference>
<dbReference type="PANTHER" id="PTHR43022">
    <property type="entry name" value="PROTEIN SMF"/>
    <property type="match status" value="1"/>
</dbReference>
<dbReference type="InterPro" id="IPR036388">
    <property type="entry name" value="WH-like_DNA-bd_sf"/>
</dbReference>
<proteinExistence type="inferred from homology"/>
<dbReference type="Proteomes" id="UP000280307">
    <property type="component" value="Unassembled WGS sequence"/>
</dbReference>
<gene>
    <name evidence="4" type="primary">dprA</name>
    <name evidence="4" type="ORF">EI684_01450</name>
</gene>
<protein>
    <submittedName>
        <fullName evidence="4">DNA-protecting protein DprA</fullName>
    </submittedName>
</protein>
<comment type="caution">
    <text evidence="4">The sequence shown here is derived from an EMBL/GenBank/DDBJ whole genome shotgun (WGS) entry which is preliminary data.</text>
</comment>
<dbReference type="GO" id="GO:0009294">
    <property type="term" value="P:DNA-mediated transformation"/>
    <property type="evidence" value="ECO:0007669"/>
    <property type="project" value="InterPro"/>
</dbReference>
<evidence type="ECO:0000256" key="1">
    <source>
        <dbReference type="ARBA" id="ARBA00006525"/>
    </source>
</evidence>
<feature type="domain" description="DprA winged helix" evidence="3">
    <location>
        <begin position="296"/>
        <end position="351"/>
    </location>
</feature>
<dbReference type="NCBIfam" id="TIGR00732">
    <property type="entry name" value="dprA"/>
    <property type="match status" value="1"/>
</dbReference>
<dbReference type="InterPro" id="IPR041614">
    <property type="entry name" value="DprA_WH"/>
</dbReference>
<dbReference type="SUPFAM" id="SSF102405">
    <property type="entry name" value="MCP/YpsA-like"/>
    <property type="match status" value="1"/>
</dbReference>
<dbReference type="Gene3D" id="1.10.10.10">
    <property type="entry name" value="Winged helix-like DNA-binding domain superfamily/Winged helix DNA-binding domain"/>
    <property type="match status" value="1"/>
</dbReference>
<dbReference type="Pfam" id="PF17782">
    <property type="entry name" value="WHD_DprA"/>
    <property type="match status" value="1"/>
</dbReference>
<dbReference type="InterPro" id="IPR057666">
    <property type="entry name" value="DrpA_SLOG"/>
</dbReference>
<dbReference type="AlphaFoldDB" id="A0A426UAB4"/>
<dbReference type="EMBL" id="RSAS01000060">
    <property type="protein sequence ID" value="RRR77468.1"/>
    <property type="molecule type" value="Genomic_DNA"/>
</dbReference>
<evidence type="ECO:0000313" key="4">
    <source>
        <dbReference type="EMBL" id="RRR77468.1"/>
    </source>
</evidence>
<comment type="similarity">
    <text evidence="1">Belongs to the DprA/Smf family.</text>
</comment>
<dbReference type="Pfam" id="PF02481">
    <property type="entry name" value="DNA_processg_A"/>
    <property type="match status" value="1"/>
</dbReference>